<gene>
    <name evidence="1" type="primary">adc_4</name>
    <name evidence="1" type="ORF">DSM104329_01101</name>
</gene>
<dbReference type="InterPro" id="IPR010451">
    <property type="entry name" value="Acetoacetate_decarboxylase"/>
</dbReference>
<dbReference type="KEGG" id="sbae:DSM104329_01101"/>
<organism evidence="1 2">
    <name type="scientific">Capillimicrobium parvum</name>
    <dbReference type="NCBI Taxonomy" id="2884022"/>
    <lineage>
        <taxon>Bacteria</taxon>
        <taxon>Bacillati</taxon>
        <taxon>Actinomycetota</taxon>
        <taxon>Thermoleophilia</taxon>
        <taxon>Solirubrobacterales</taxon>
        <taxon>Capillimicrobiaceae</taxon>
        <taxon>Capillimicrobium</taxon>
    </lineage>
</organism>
<accession>A0A9E6XUJ3</accession>
<dbReference type="RefSeq" id="WP_259314386.1">
    <property type="nucleotide sequence ID" value="NZ_CP087164.1"/>
</dbReference>
<dbReference type="EMBL" id="CP087164">
    <property type="protein sequence ID" value="UGS34719.1"/>
    <property type="molecule type" value="Genomic_DNA"/>
</dbReference>
<dbReference type="EC" id="4.1.1.4" evidence="1"/>
<protein>
    <submittedName>
        <fullName evidence="1">Acetoacetate decarboxylase</fullName>
        <ecNumber evidence="1">4.1.1.4</ecNumber>
    </submittedName>
</protein>
<sequence length="269" mass="29669">MTVTPPREDTATAGLSASDLRRAMPVTAPLYGEPPFYYRGSQTMMIAYRTRADALGRHLPPGLRPLGDEPIVTAMISDYRFSTFGPYRECGFLAEVELTDDEGTKRRGIYVPYIYVTSEPPLAGGRELWGYSKKLAHIEMGQEADVVWATLSRPEPVRLLTAVLKIDRPAEPAEFEDVPVFSLRVIPSTDPGRYPTDVAQLVETRFPVTPRTAPDGMTEAWFGTTASIAFDVPTAVDPVHTLPVLDVLGGYYGTFDAVLHPGQIVRTYT</sequence>
<dbReference type="Gene3D" id="2.40.400.10">
    <property type="entry name" value="Acetoacetate decarboxylase-like"/>
    <property type="match status" value="1"/>
</dbReference>
<reference evidence="1" key="1">
    <citation type="journal article" date="2022" name="Int. J. Syst. Evol. Microbiol.">
        <title>Pseudomonas aegrilactucae sp. nov. and Pseudomonas morbosilactucae sp. nov., pathogens causing bacterial rot of lettuce in Japan.</title>
        <authorList>
            <person name="Sawada H."/>
            <person name="Fujikawa T."/>
            <person name="Satou M."/>
        </authorList>
    </citation>
    <scope>NUCLEOTIDE SEQUENCE</scope>
    <source>
        <strain evidence="1">0166_1</strain>
    </source>
</reference>
<keyword evidence="2" id="KW-1185">Reference proteome</keyword>
<proteinExistence type="predicted"/>
<evidence type="ECO:0000313" key="2">
    <source>
        <dbReference type="Proteomes" id="UP001162834"/>
    </source>
</evidence>
<dbReference type="GO" id="GO:0047602">
    <property type="term" value="F:acetoacetate decarboxylase activity"/>
    <property type="evidence" value="ECO:0007669"/>
    <property type="project" value="UniProtKB-EC"/>
</dbReference>
<dbReference type="SUPFAM" id="SSF160104">
    <property type="entry name" value="Acetoacetate decarboxylase-like"/>
    <property type="match status" value="1"/>
</dbReference>
<dbReference type="Proteomes" id="UP001162834">
    <property type="component" value="Chromosome"/>
</dbReference>
<dbReference type="AlphaFoldDB" id="A0A9E6XUJ3"/>
<name>A0A9E6XUJ3_9ACTN</name>
<dbReference type="InterPro" id="IPR023375">
    <property type="entry name" value="ADC_dom_sf"/>
</dbReference>
<evidence type="ECO:0000313" key="1">
    <source>
        <dbReference type="EMBL" id="UGS34719.1"/>
    </source>
</evidence>
<keyword evidence="1" id="KW-0456">Lyase</keyword>
<dbReference type="Pfam" id="PF06314">
    <property type="entry name" value="ADC"/>
    <property type="match status" value="1"/>
</dbReference>